<evidence type="ECO:0000313" key="16">
    <source>
        <dbReference type="Proteomes" id="UP000199581"/>
    </source>
</evidence>
<dbReference type="InterPro" id="IPR004089">
    <property type="entry name" value="MCPsignal_dom"/>
</dbReference>
<evidence type="ECO:0000256" key="11">
    <source>
        <dbReference type="SAM" id="Phobius"/>
    </source>
</evidence>
<evidence type="ECO:0000256" key="6">
    <source>
        <dbReference type="ARBA" id="ARBA00022989"/>
    </source>
</evidence>
<feature type="transmembrane region" description="Helical" evidence="11">
    <location>
        <begin position="283"/>
        <end position="304"/>
    </location>
</feature>
<comment type="caution">
    <text evidence="15">The sequence shown here is derived from an EMBL/GenBank/DDBJ whole genome shotgun (WGS) entry which is preliminary data.</text>
</comment>
<keyword evidence="4" id="KW-0997">Cell inner membrane</keyword>
<dbReference type="GO" id="GO:0006935">
    <property type="term" value="P:chemotaxis"/>
    <property type="evidence" value="ECO:0007669"/>
    <property type="project" value="UniProtKB-KW"/>
</dbReference>
<reference evidence="15 16" key="1">
    <citation type="submission" date="2016-10" db="EMBL/GenBank/DDBJ databases">
        <authorList>
            <person name="Varghese N."/>
            <person name="Submissions S."/>
        </authorList>
    </citation>
    <scope>NUCLEOTIDE SEQUENCE [LARGE SCALE GENOMIC DNA]</scope>
    <source>
        <strain evidence="15 16">DSM 1741</strain>
    </source>
</reference>
<dbReference type="SMART" id="SM00304">
    <property type="entry name" value="HAMP"/>
    <property type="match status" value="1"/>
</dbReference>
<dbReference type="Gene3D" id="1.10.287.950">
    <property type="entry name" value="Methyl-accepting chemotaxis protein"/>
    <property type="match status" value="1"/>
</dbReference>
<dbReference type="InterPro" id="IPR029151">
    <property type="entry name" value="Sensor-like_sf"/>
</dbReference>
<dbReference type="InterPro" id="IPR003660">
    <property type="entry name" value="HAMP_dom"/>
</dbReference>
<dbReference type="Pfam" id="PF00015">
    <property type="entry name" value="MCPsignal"/>
    <property type="match status" value="1"/>
</dbReference>
<dbReference type="Pfam" id="PF00672">
    <property type="entry name" value="HAMP"/>
    <property type="match status" value="1"/>
</dbReference>
<feature type="domain" description="Methyl-accepting transducer" evidence="12">
    <location>
        <begin position="385"/>
        <end position="607"/>
    </location>
</feature>
<keyword evidence="2" id="KW-1003">Cell membrane</keyword>
<feature type="domain" description="T-SNARE coiled-coil homology" evidence="13">
    <location>
        <begin position="545"/>
        <end position="599"/>
    </location>
</feature>
<dbReference type="Proteomes" id="UP000199581">
    <property type="component" value="Unassembled WGS sequence"/>
</dbReference>
<dbReference type="CDD" id="cd06225">
    <property type="entry name" value="HAMP"/>
    <property type="match status" value="1"/>
</dbReference>
<dbReference type="PROSITE" id="PS50192">
    <property type="entry name" value="T_SNARE"/>
    <property type="match status" value="1"/>
</dbReference>
<dbReference type="GO" id="GO:0005886">
    <property type="term" value="C:plasma membrane"/>
    <property type="evidence" value="ECO:0007669"/>
    <property type="project" value="UniProtKB-SubCell"/>
</dbReference>
<dbReference type="CDD" id="cd12914">
    <property type="entry name" value="PDC1_DGC_like"/>
    <property type="match status" value="1"/>
</dbReference>
<dbReference type="PANTHER" id="PTHR32089">
    <property type="entry name" value="METHYL-ACCEPTING CHEMOTAXIS PROTEIN MCPB"/>
    <property type="match status" value="1"/>
</dbReference>
<dbReference type="GO" id="GO:0007165">
    <property type="term" value="P:signal transduction"/>
    <property type="evidence" value="ECO:0007669"/>
    <property type="project" value="UniProtKB-KW"/>
</dbReference>
<feature type="domain" description="HAMP" evidence="14">
    <location>
        <begin position="305"/>
        <end position="359"/>
    </location>
</feature>
<evidence type="ECO:0000313" key="15">
    <source>
        <dbReference type="EMBL" id="SFL57462.1"/>
    </source>
</evidence>
<dbReference type="CDD" id="cd12912">
    <property type="entry name" value="PDC2_MCP_like"/>
    <property type="match status" value="1"/>
</dbReference>
<dbReference type="Pfam" id="PF02743">
    <property type="entry name" value="dCache_1"/>
    <property type="match status" value="1"/>
</dbReference>
<sequence>MAKLTIRTKLIGGMLLLVSLVCCGLGYIAFDRAKHATFTQAEENIVAVAKYGGQLAKNRLDYHVAVLQGIANRDVIRSMEWSRQRPALENEIARMKYLGMGIVEPDGLARYSDESTADLSDRDYFKQALAGRTTFSNVIISRVTNTPVIMAATPITDHASNVQAVLVARLDANLLSDITDGIKYGQHGYSYIVDDNGAAIAHANRQFVLDQRNFIEESKTNPDFVDVAKMLRRMTKGETGFEQYPFMGKDRFFGFAPIEGTGWSIAVGGLAEEILAPIHQMRWMIGLASLLFFAVGIGTAILIARGVLNPVKTCANLLKDISEGEGDLTKRLPVETNDELGQLSQHFNNFVTKLQTIIAGIADNARTVASSATELSAVSSQTTQSVRSLSSKTSTVASASEEMNSNMASVATGMEQTTSNLASVAAATEQMTSTISEIAGNTERASGTSEDAARQVDSFASVLRQLGDAAQEIGKVTETIAAISSQTNLLALNATIEAARAGEAGRGFAVVANEIKELALKTAEATNDIRERIGGIQFATGNAVSDIDRIVKVIGEVNSIVANIAAAIEEQSAVTREVASNIAQATEDVQDANMRSTEMSAVSRDITGEITAVDTITNDIRSGGEQVQTSAEELSRLAEDLSALVGQFKI</sequence>
<dbReference type="EMBL" id="FOTO01000003">
    <property type="protein sequence ID" value="SFL57462.1"/>
    <property type="molecule type" value="Genomic_DNA"/>
</dbReference>
<dbReference type="RefSeq" id="WP_092190828.1">
    <property type="nucleotide sequence ID" value="NZ_FOTO01000003.1"/>
</dbReference>
<evidence type="ECO:0000256" key="5">
    <source>
        <dbReference type="ARBA" id="ARBA00022692"/>
    </source>
</evidence>
<comment type="similarity">
    <text evidence="9">Belongs to the methyl-accepting chemotaxis (MCP) protein family.</text>
</comment>
<dbReference type="OrthoDB" id="9816383at2"/>
<keyword evidence="5 11" id="KW-0812">Transmembrane</keyword>
<evidence type="ECO:0000256" key="4">
    <source>
        <dbReference type="ARBA" id="ARBA00022519"/>
    </source>
</evidence>
<dbReference type="SUPFAM" id="SSF58104">
    <property type="entry name" value="Methyl-accepting chemotaxis protein (MCP) signaling domain"/>
    <property type="match status" value="2"/>
</dbReference>
<dbReference type="SUPFAM" id="SSF103190">
    <property type="entry name" value="Sensory domain-like"/>
    <property type="match status" value="1"/>
</dbReference>
<organism evidence="15 16">
    <name type="scientific">Desulfomicrobium norvegicum (strain DSM 1741 / NCIMB 8310)</name>
    <name type="common">Desulfovibrio baculatus (strain Norway 4)</name>
    <name type="synonym">Desulfovibrio desulfuricans (strain Norway 4)</name>
    <dbReference type="NCBI Taxonomy" id="52561"/>
    <lineage>
        <taxon>Bacteria</taxon>
        <taxon>Pseudomonadati</taxon>
        <taxon>Thermodesulfobacteriota</taxon>
        <taxon>Desulfovibrionia</taxon>
        <taxon>Desulfovibrionales</taxon>
        <taxon>Desulfomicrobiaceae</taxon>
        <taxon>Desulfomicrobium</taxon>
    </lineage>
</organism>
<evidence type="ECO:0000256" key="1">
    <source>
        <dbReference type="ARBA" id="ARBA00004429"/>
    </source>
</evidence>
<evidence type="ECO:0000256" key="3">
    <source>
        <dbReference type="ARBA" id="ARBA00022500"/>
    </source>
</evidence>
<evidence type="ECO:0000256" key="7">
    <source>
        <dbReference type="ARBA" id="ARBA00023136"/>
    </source>
</evidence>
<evidence type="ECO:0000256" key="10">
    <source>
        <dbReference type="PROSITE-ProRule" id="PRU00284"/>
    </source>
</evidence>
<dbReference type="PANTHER" id="PTHR32089:SF112">
    <property type="entry name" value="LYSOZYME-LIKE PROTEIN-RELATED"/>
    <property type="match status" value="1"/>
</dbReference>
<keyword evidence="7 11" id="KW-0472">Membrane</keyword>
<dbReference type="Gene3D" id="3.30.450.20">
    <property type="entry name" value="PAS domain"/>
    <property type="match status" value="1"/>
</dbReference>
<dbReference type="SMART" id="SM00283">
    <property type="entry name" value="MA"/>
    <property type="match status" value="1"/>
</dbReference>
<evidence type="ECO:0000259" key="13">
    <source>
        <dbReference type="PROSITE" id="PS50192"/>
    </source>
</evidence>
<accession>A0A8G2C210</accession>
<evidence type="ECO:0000259" key="14">
    <source>
        <dbReference type="PROSITE" id="PS50885"/>
    </source>
</evidence>
<name>A0A8G2C210_DESNO</name>
<dbReference type="InterPro" id="IPR033479">
    <property type="entry name" value="dCache_1"/>
</dbReference>
<dbReference type="PROSITE" id="PS50111">
    <property type="entry name" value="CHEMOTAXIS_TRANSDUC_2"/>
    <property type="match status" value="1"/>
</dbReference>
<dbReference type="PROSITE" id="PS50885">
    <property type="entry name" value="HAMP"/>
    <property type="match status" value="1"/>
</dbReference>
<proteinExistence type="inferred from homology"/>
<evidence type="ECO:0000256" key="2">
    <source>
        <dbReference type="ARBA" id="ARBA00022475"/>
    </source>
</evidence>
<dbReference type="InterPro" id="IPR000727">
    <property type="entry name" value="T_SNARE_dom"/>
</dbReference>
<comment type="subcellular location">
    <subcellularLocation>
        <location evidence="1">Cell inner membrane</location>
        <topology evidence="1">Multi-pass membrane protein</topology>
    </subcellularLocation>
</comment>
<evidence type="ECO:0000259" key="12">
    <source>
        <dbReference type="PROSITE" id="PS50111"/>
    </source>
</evidence>
<gene>
    <name evidence="15" type="ORF">SAMN05421830_103340</name>
</gene>
<evidence type="ECO:0000256" key="9">
    <source>
        <dbReference type="ARBA" id="ARBA00029447"/>
    </source>
</evidence>
<keyword evidence="3" id="KW-0145">Chemotaxis</keyword>
<keyword evidence="6 11" id="KW-1133">Transmembrane helix</keyword>
<keyword evidence="16" id="KW-1185">Reference proteome</keyword>
<evidence type="ECO:0000256" key="8">
    <source>
        <dbReference type="ARBA" id="ARBA00023224"/>
    </source>
</evidence>
<keyword evidence="8 10" id="KW-0807">Transducer</keyword>
<feature type="transmembrane region" description="Helical" evidence="11">
    <location>
        <begin position="12"/>
        <end position="30"/>
    </location>
</feature>
<dbReference type="AlphaFoldDB" id="A0A8G2C210"/>
<protein>
    <submittedName>
        <fullName evidence="15">Methyl-accepting chemotaxis protein</fullName>
    </submittedName>
</protein>